<evidence type="ECO:0000313" key="3">
    <source>
        <dbReference type="EMBL" id="KAF9687887.1"/>
    </source>
</evidence>
<keyword evidence="2" id="KW-1133">Transmembrane helix</keyword>
<proteinExistence type="predicted"/>
<keyword evidence="4" id="KW-1185">Reference proteome</keyword>
<dbReference type="AlphaFoldDB" id="A0A835TJE0"/>
<organism evidence="3 4">
    <name type="scientific">Salix dunnii</name>
    <dbReference type="NCBI Taxonomy" id="1413687"/>
    <lineage>
        <taxon>Eukaryota</taxon>
        <taxon>Viridiplantae</taxon>
        <taxon>Streptophyta</taxon>
        <taxon>Embryophyta</taxon>
        <taxon>Tracheophyta</taxon>
        <taxon>Spermatophyta</taxon>
        <taxon>Magnoliopsida</taxon>
        <taxon>eudicotyledons</taxon>
        <taxon>Gunneridae</taxon>
        <taxon>Pentapetalae</taxon>
        <taxon>rosids</taxon>
        <taxon>fabids</taxon>
        <taxon>Malpighiales</taxon>
        <taxon>Salicaceae</taxon>
        <taxon>Saliceae</taxon>
        <taxon>Salix</taxon>
    </lineage>
</organism>
<feature type="transmembrane region" description="Helical" evidence="2">
    <location>
        <begin position="6"/>
        <end position="24"/>
    </location>
</feature>
<dbReference type="Proteomes" id="UP000657918">
    <property type="component" value="Unassembled WGS sequence"/>
</dbReference>
<accession>A0A835TJE0</accession>
<feature type="region of interest" description="Disordered" evidence="1">
    <location>
        <begin position="35"/>
        <end position="55"/>
    </location>
</feature>
<evidence type="ECO:0000256" key="2">
    <source>
        <dbReference type="SAM" id="Phobius"/>
    </source>
</evidence>
<protein>
    <submittedName>
        <fullName evidence="3">Uncharacterized protein</fullName>
    </submittedName>
</protein>
<keyword evidence="2" id="KW-0472">Membrane</keyword>
<evidence type="ECO:0000256" key="1">
    <source>
        <dbReference type="SAM" id="MobiDB-lite"/>
    </source>
</evidence>
<comment type="caution">
    <text evidence="3">The sequence shown here is derived from an EMBL/GenBank/DDBJ whole genome shotgun (WGS) entry which is preliminary data.</text>
</comment>
<dbReference type="EMBL" id="JADGMS010000002">
    <property type="protein sequence ID" value="KAF9687887.1"/>
    <property type="molecule type" value="Genomic_DNA"/>
</dbReference>
<reference evidence="3 4" key="1">
    <citation type="submission" date="2020-10" db="EMBL/GenBank/DDBJ databases">
        <title>Plant Genome Project.</title>
        <authorList>
            <person name="Zhang R.-G."/>
        </authorList>
    </citation>
    <scope>NUCLEOTIDE SEQUENCE [LARGE SCALE GENOMIC DNA]</scope>
    <source>
        <strain evidence="3">FAFU-HL-1</strain>
        <tissue evidence="3">Leaf</tissue>
    </source>
</reference>
<sequence length="91" mass="10260">MAYILGFLSHLIKGALGLAFFTFWERLERTKGQIKKNKRQRAESASSGTFVSGSHCRSLCPQILKPQQEFNLINDTSAISLSRTVPIQVYK</sequence>
<feature type="compositionally biased region" description="Polar residues" evidence="1">
    <location>
        <begin position="43"/>
        <end position="52"/>
    </location>
</feature>
<gene>
    <name evidence="3" type="ORF">SADUNF_Sadunf02G0139900</name>
</gene>
<evidence type="ECO:0000313" key="4">
    <source>
        <dbReference type="Proteomes" id="UP000657918"/>
    </source>
</evidence>
<name>A0A835TJE0_9ROSI</name>
<keyword evidence="2" id="KW-0812">Transmembrane</keyword>